<sequence>MKVLLTGGAGQVGQEVLRRVPQGWVVSAPGRADLDLEDAGAAAAAVAGHDAVLNLAAFTAVDAAEAEEARAFRVNAAAPTAMAGAAAASGAVFIHLSTDYVFGGPGPHRPDSPTAPLSAYGRSKLAGEAGIRGAGGRYAILRTSWIFSAHRSNFVRTMLRLGQSQAQIEVVDDQWGAPTPAVAVAETVLRLAGALSNGSLRSGIWHYAGAPDTTWAGFAREICAQSRSAARIIPIGSEDWPAPARRPRDSRLACADLCAALNIPRPDWREGLKDVLKELEVPA</sequence>
<dbReference type="Proteomes" id="UP001597353">
    <property type="component" value="Unassembled WGS sequence"/>
</dbReference>
<comment type="pathway">
    <text evidence="1 6">Carbohydrate biosynthesis; dTDP-L-rhamnose biosynthesis.</text>
</comment>
<accession>A0ABW4S605</accession>
<keyword evidence="6 8" id="KW-0560">Oxidoreductase</keyword>
<evidence type="ECO:0000256" key="4">
    <source>
        <dbReference type="ARBA" id="ARBA00017099"/>
    </source>
</evidence>
<evidence type="ECO:0000256" key="1">
    <source>
        <dbReference type="ARBA" id="ARBA00004781"/>
    </source>
</evidence>
<evidence type="ECO:0000256" key="2">
    <source>
        <dbReference type="ARBA" id="ARBA00010944"/>
    </source>
</evidence>
<dbReference type="Pfam" id="PF04321">
    <property type="entry name" value="RmlD_sub_bind"/>
    <property type="match status" value="1"/>
</dbReference>
<dbReference type="RefSeq" id="WP_390262111.1">
    <property type="nucleotide sequence ID" value="NZ_JBHUGH010000009.1"/>
</dbReference>
<dbReference type="EC" id="1.1.1.133" evidence="3 6"/>
<protein>
    <recommendedName>
        <fullName evidence="4 6">dTDP-4-dehydrorhamnose reductase</fullName>
        <ecNumber evidence="3 6">1.1.1.133</ecNumber>
    </recommendedName>
</protein>
<dbReference type="PANTHER" id="PTHR10491:SF4">
    <property type="entry name" value="METHIONINE ADENOSYLTRANSFERASE 2 SUBUNIT BETA"/>
    <property type="match status" value="1"/>
</dbReference>
<keyword evidence="6" id="KW-0521">NADP</keyword>
<feature type="domain" description="RmlD-like substrate binding" evidence="7">
    <location>
        <begin position="1"/>
        <end position="280"/>
    </location>
</feature>
<evidence type="ECO:0000256" key="5">
    <source>
        <dbReference type="ARBA" id="ARBA00048200"/>
    </source>
</evidence>
<dbReference type="Gene3D" id="3.40.50.720">
    <property type="entry name" value="NAD(P)-binding Rossmann-like Domain"/>
    <property type="match status" value="1"/>
</dbReference>
<evidence type="ECO:0000256" key="6">
    <source>
        <dbReference type="RuleBase" id="RU364082"/>
    </source>
</evidence>
<reference evidence="9" key="1">
    <citation type="journal article" date="2019" name="Int. J. Syst. Evol. Microbiol.">
        <title>The Global Catalogue of Microorganisms (GCM) 10K type strain sequencing project: providing services to taxonomists for standard genome sequencing and annotation.</title>
        <authorList>
            <consortium name="The Broad Institute Genomics Platform"/>
            <consortium name="The Broad Institute Genome Sequencing Center for Infectious Disease"/>
            <person name="Wu L."/>
            <person name="Ma J."/>
        </authorList>
    </citation>
    <scope>NUCLEOTIDE SEQUENCE [LARGE SCALE GENOMIC DNA]</scope>
    <source>
        <strain evidence="9">CGMCC 4.7242</strain>
    </source>
</reference>
<evidence type="ECO:0000259" key="7">
    <source>
        <dbReference type="Pfam" id="PF04321"/>
    </source>
</evidence>
<comment type="cofactor">
    <cofactor evidence="6">
        <name>Mg(2+)</name>
        <dbReference type="ChEBI" id="CHEBI:18420"/>
    </cofactor>
    <text evidence="6">Binds 1 Mg(2+) ion per monomer.</text>
</comment>
<dbReference type="CDD" id="cd05254">
    <property type="entry name" value="dTDP_HR_like_SDR_e"/>
    <property type="match status" value="1"/>
</dbReference>
<dbReference type="PANTHER" id="PTHR10491">
    <property type="entry name" value="DTDP-4-DEHYDRORHAMNOSE REDUCTASE"/>
    <property type="match status" value="1"/>
</dbReference>
<comment type="caution">
    <text evidence="8">The sequence shown here is derived from an EMBL/GenBank/DDBJ whole genome shotgun (WGS) entry which is preliminary data.</text>
</comment>
<keyword evidence="9" id="KW-1185">Reference proteome</keyword>
<dbReference type="InterPro" id="IPR036291">
    <property type="entry name" value="NAD(P)-bd_dom_sf"/>
</dbReference>
<dbReference type="EMBL" id="JBHUGH010000009">
    <property type="protein sequence ID" value="MFD1913000.1"/>
    <property type="molecule type" value="Genomic_DNA"/>
</dbReference>
<comment type="function">
    <text evidence="6">Catalyzes the reduction of dTDP-6-deoxy-L-lyxo-4-hexulose to yield dTDP-L-rhamnose.</text>
</comment>
<evidence type="ECO:0000313" key="8">
    <source>
        <dbReference type="EMBL" id="MFD1913000.1"/>
    </source>
</evidence>
<comment type="similarity">
    <text evidence="2 6">Belongs to the dTDP-4-dehydrorhamnose reductase family.</text>
</comment>
<dbReference type="Gene3D" id="3.90.25.10">
    <property type="entry name" value="UDP-galactose 4-epimerase, domain 1"/>
    <property type="match status" value="1"/>
</dbReference>
<gene>
    <name evidence="8" type="primary">rfbD</name>
    <name evidence="8" type="ORF">ACFSGJ_12330</name>
</gene>
<comment type="catalytic activity">
    <reaction evidence="5 6">
        <text>dTDP-beta-L-rhamnose + NADP(+) = dTDP-4-dehydro-beta-L-rhamnose + NADPH + H(+)</text>
        <dbReference type="Rhea" id="RHEA:21796"/>
        <dbReference type="ChEBI" id="CHEBI:15378"/>
        <dbReference type="ChEBI" id="CHEBI:57510"/>
        <dbReference type="ChEBI" id="CHEBI:57783"/>
        <dbReference type="ChEBI" id="CHEBI:58349"/>
        <dbReference type="ChEBI" id="CHEBI:62830"/>
        <dbReference type="EC" id="1.1.1.133"/>
    </reaction>
</comment>
<evidence type="ECO:0000256" key="3">
    <source>
        <dbReference type="ARBA" id="ARBA00012929"/>
    </source>
</evidence>
<dbReference type="InterPro" id="IPR029903">
    <property type="entry name" value="RmlD-like-bd"/>
</dbReference>
<dbReference type="GO" id="GO:0008831">
    <property type="term" value="F:dTDP-4-dehydrorhamnose reductase activity"/>
    <property type="evidence" value="ECO:0007669"/>
    <property type="project" value="UniProtKB-EC"/>
</dbReference>
<evidence type="ECO:0000313" key="9">
    <source>
        <dbReference type="Proteomes" id="UP001597353"/>
    </source>
</evidence>
<dbReference type="InterPro" id="IPR005913">
    <property type="entry name" value="dTDP_dehydrorham_reduct"/>
</dbReference>
<name>A0ABW4S605_9RHOB</name>
<proteinExistence type="inferred from homology"/>
<dbReference type="SUPFAM" id="SSF51735">
    <property type="entry name" value="NAD(P)-binding Rossmann-fold domains"/>
    <property type="match status" value="1"/>
</dbReference>
<dbReference type="NCBIfam" id="TIGR01214">
    <property type="entry name" value="rmlD"/>
    <property type="match status" value="1"/>
</dbReference>
<organism evidence="8 9">
    <name type="scientific">Halodurantibacterium flavum</name>
    <dbReference type="NCBI Taxonomy" id="1382802"/>
    <lineage>
        <taxon>Bacteria</taxon>
        <taxon>Pseudomonadati</taxon>
        <taxon>Pseudomonadota</taxon>
        <taxon>Alphaproteobacteria</taxon>
        <taxon>Rhodobacterales</taxon>
        <taxon>Paracoccaceae</taxon>
        <taxon>Halodurantibacterium</taxon>
    </lineage>
</organism>